<gene>
    <name evidence="2" type="ORF">PXEA_LOCUS8688</name>
</gene>
<dbReference type="AlphaFoldDB" id="A0A3S5A9I1"/>
<keyword evidence="3" id="KW-1185">Reference proteome</keyword>
<reference evidence="2" key="1">
    <citation type="submission" date="2018-11" db="EMBL/GenBank/DDBJ databases">
        <authorList>
            <consortium name="Pathogen Informatics"/>
        </authorList>
    </citation>
    <scope>NUCLEOTIDE SEQUENCE</scope>
</reference>
<evidence type="ECO:0000256" key="1">
    <source>
        <dbReference type="SAM" id="MobiDB-lite"/>
    </source>
</evidence>
<feature type="compositionally biased region" description="Polar residues" evidence="1">
    <location>
        <begin position="64"/>
        <end position="73"/>
    </location>
</feature>
<feature type="compositionally biased region" description="Polar residues" evidence="1">
    <location>
        <begin position="83"/>
        <end position="98"/>
    </location>
</feature>
<proteinExistence type="predicted"/>
<organism evidence="2 3">
    <name type="scientific">Protopolystoma xenopodis</name>
    <dbReference type="NCBI Taxonomy" id="117903"/>
    <lineage>
        <taxon>Eukaryota</taxon>
        <taxon>Metazoa</taxon>
        <taxon>Spiralia</taxon>
        <taxon>Lophotrochozoa</taxon>
        <taxon>Platyhelminthes</taxon>
        <taxon>Monogenea</taxon>
        <taxon>Polyopisthocotylea</taxon>
        <taxon>Polystomatidea</taxon>
        <taxon>Polystomatidae</taxon>
        <taxon>Protopolystoma</taxon>
    </lineage>
</organism>
<evidence type="ECO:0000313" key="3">
    <source>
        <dbReference type="Proteomes" id="UP000784294"/>
    </source>
</evidence>
<feature type="non-terminal residue" evidence="2">
    <location>
        <position position="1"/>
    </location>
</feature>
<protein>
    <submittedName>
        <fullName evidence="2">Uncharacterized protein</fullName>
    </submittedName>
</protein>
<feature type="region of interest" description="Disordered" evidence="1">
    <location>
        <begin position="64"/>
        <end position="102"/>
    </location>
</feature>
<accession>A0A3S5A9I1</accession>
<name>A0A3S5A9I1_9PLAT</name>
<dbReference type="EMBL" id="CAAALY010023945">
    <property type="protein sequence ID" value="VEL15248.1"/>
    <property type="molecule type" value="Genomic_DNA"/>
</dbReference>
<sequence length="324" mass="34015">IASPKAFSFRVDGSFNLARISSTPPTVEFIVSKFVHAESPLGSQSANIGSCKGDDQLPISVQVTSSLDNSPGSDNRPIELASPSHNLNGPSMQSTSMLSLEDKRRLASSQQTQLCFNNSRTDHIPLVPSALTKPRQQIAKKTTNMITSTSTGQPIDLFLSNLAAFSSTSSNSSGTFSSSTSSFCATGSIAQSARLDQIQPVSWGGVSAPFVIGQPISNDKSLSRQPFAATNFSPTVISTPWIQSQLSTLNSFQANSSSDPSKLGQTSGSLFSSSVNQPNRGIIGNPHVPASTSLLPIRPTPALRLQTASKTAIISGTDIDALLS</sequence>
<comment type="caution">
    <text evidence="2">The sequence shown here is derived from an EMBL/GenBank/DDBJ whole genome shotgun (WGS) entry which is preliminary data.</text>
</comment>
<evidence type="ECO:0000313" key="2">
    <source>
        <dbReference type="EMBL" id="VEL15248.1"/>
    </source>
</evidence>
<dbReference type="Proteomes" id="UP000784294">
    <property type="component" value="Unassembled WGS sequence"/>
</dbReference>